<evidence type="ECO:0000313" key="2">
    <source>
        <dbReference type="EMBL" id="KKK49537.1"/>
    </source>
</evidence>
<dbReference type="AlphaFoldDB" id="A0A0F8VYV1"/>
<dbReference type="Pfam" id="PF02026">
    <property type="entry name" value="RyR"/>
    <property type="match status" value="1"/>
</dbReference>
<gene>
    <name evidence="2" type="ORF">LCGC14_3134050</name>
</gene>
<protein>
    <recommendedName>
        <fullName evidence="1">Ryanodine receptor Ryr domain-containing protein</fullName>
    </recommendedName>
</protein>
<feature type="domain" description="Ryanodine receptor Ryr" evidence="1">
    <location>
        <begin position="62"/>
        <end position="107"/>
    </location>
</feature>
<organism evidence="2">
    <name type="scientific">marine sediment metagenome</name>
    <dbReference type="NCBI Taxonomy" id="412755"/>
    <lineage>
        <taxon>unclassified sequences</taxon>
        <taxon>metagenomes</taxon>
        <taxon>ecological metagenomes</taxon>
    </lineage>
</organism>
<evidence type="ECO:0000259" key="1">
    <source>
        <dbReference type="Pfam" id="PF02026"/>
    </source>
</evidence>
<sequence length="121" mass="13558">MPDIKTIAIENIARVTHETNRAYCLTLGDSSQDPWDNAPDWQRESAIEGVFAIVDGDVTKPEESHESWMAQKVKDGWIYGVQKNPATKTHPCMVPYDELPPEQKVKDSLFFAVVNALKDAA</sequence>
<reference evidence="2" key="1">
    <citation type="journal article" date="2015" name="Nature">
        <title>Complex archaea that bridge the gap between prokaryotes and eukaryotes.</title>
        <authorList>
            <person name="Spang A."/>
            <person name="Saw J.H."/>
            <person name="Jorgensen S.L."/>
            <person name="Zaremba-Niedzwiedzka K."/>
            <person name="Martijn J."/>
            <person name="Lind A.E."/>
            <person name="van Eijk R."/>
            <person name="Schleper C."/>
            <person name="Guy L."/>
            <person name="Ettema T.J."/>
        </authorList>
    </citation>
    <scope>NUCLEOTIDE SEQUENCE</scope>
</reference>
<proteinExistence type="predicted"/>
<accession>A0A0F8VYV1</accession>
<dbReference type="EMBL" id="LAZR01068490">
    <property type="protein sequence ID" value="KKK49537.1"/>
    <property type="molecule type" value="Genomic_DNA"/>
</dbReference>
<dbReference type="Gene3D" id="6.20.350.10">
    <property type="match status" value="1"/>
</dbReference>
<dbReference type="InterPro" id="IPR003032">
    <property type="entry name" value="Ryanodine_rcpt"/>
</dbReference>
<comment type="caution">
    <text evidence="2">The sequence shown here is derived from an EMBL/GenBank/DDBJ whole genome shotgun (WGS) entry which is preliminary data.</text>
</comment>
<name>A0A0F8VYV1_9ZZZZ</name>